<dbReference type="RefSeq" id="YP_004376598.1">
    <property type="nucleotide sequence ID" value="NC_015403.1"/>
</dbReference>
<geneLocation type="chloroplast" evidence="1"/>
<evidence type="ECO:0000313" key="1">
    <source>
        <dbReference type="EMBL" id="BAK18964.1"/>
    </source>
</evidence>
<keyword evidence="1" id="KW-0150">Chloroplast</keyword>
<gene>
    <name evidence="1" type="primary">JC033</name>
</gene>
<proteinExistence type="predicted"/>
<accession>F3Y7B9</accession>
<keyword evidence="1" id="KW-0934">Plastid</keyword>
<dbReference type="AlphaFoldDB" id="F3Y7B9"/>
<organism evidence="1">
    <name type="scientific">Fistulifera solaris</name>
    <name type="common">Oleaginous diatom</name>
    <dbReference type="NCBI Taxonomy" id="1519565"/>
    <lineage>
        <taxon>Eukaryota</taxon>
        <taxon>Sar</taxon>
        <taxon>Stramenopiles</taxon>
        <taxon>Ochrophyta</taxon>
        <taxon>Bacillariophyta</taxon>
        <taxon>Bacillariophyceae</taxon>
        <taxon>Bacillariophycidae</taxon>
        <taxon>Naviculales</taxon>
        <taxon>Naviculaceae</taxon>
        <taxon>Fistulifera</taxon>
    </lineage>
</organism>
<dbReference type="GeneID" id="10446665"/>
<name>F3Y7B9_FISSO</name>
<protein>
    <submittedName>
        <fullName evidence="1">Uncharacterized protein</fullName>
    </submittedName>
</protein>
<sequence length="234" mass="27040">MTIPNNYYRKEFLTLKEIVMKVNNIRILDDLENIDIENDNVDVFVETDDGYNYTLSLATPKHIESLIKKEKKNYYGPGYPFIFVNKLTKENIEQAVKALVEENGGYWLKVYHFGGCGGVIDESMFEQLKAKQSEKRKEFVKLDALDLIRESKNMLKNEVNERNLIHLVEHYRSGNINSGLKLRIVPGTCLSELRAKGGARIYFQKKTDRIEVVAISDKDNQTSVINKLKLVYPK</sequence>
<reference evidence="1" key="1">
    <citation type="journal article" date="2011" name="Photosyn. Res.">
        <title>High-throughput pyrosequencing of the chloroplast genome of a highly neutral-lipid-producing marine pennate diatom, Fistulifera sp. strain JPCC DA0580.</title>
        <authorList>
            <person name="Tanaka T."/>
            <person name="Fukuda Y."/>
            <person name="Yoshino T."/>
            <person name="Maeda Y."/>
            <person name="Muto M."/>
            <person name="Matsumoto M."/>
            <person name="Mayama S."/>
            <person name="Matsunaga T."/>
        </authorList>
    </citation>
    <scope>NUCLEOTIDE SEQUENCE</scope>
    <source>
        <strain evidence="1">JPCC DA0580</strain>
    </source>
</reference>
<dbReference type="EMBL" id="AP011960">
    <property type="protein sequence ID" value="BAK18964.1"/>
    <property type="molecule type" value="Genomic_DNA"/>
</dbReference>